<dbReference type="InterPro" id="IPR001128">
    <property type="entry name" value="Cyt_P450"/>
</dbReference>
<dbReference type="AlphaFoldDB" id="A0A9P4QYC2"/>
<keyword evidence="6" id="KW-0472">Membrane</keyword>
<dbReference type="OrthoDB" id="6692864at2759"/>
<keyword evidence="5" id="KW-0560">Oxidoreductase</keyword>
<evidence type="ECO:0000313" key="7">
    <source>
        <dbReference type="EMBL" id="KAF2736158.1"/>
    </source>
</evidence>
<comment type="caution">
    <text evidence="7">The sequence shown here is derived from an EMBL/GenBank/DDBJ whole genome shotgun (WGS) entry which is preliminary data.</text>
</comment>
<evidence type="ECO:0000256" key="2">
    <source>
        <dbReference type="ARBA" id="ARBA00022723"/>
    </source>
</evidence>
<evidence type="ECO:0000256" key="1">
    <source>
        <dbReference type="ARBA" id="ARBA00001971"/>
    </source>
</evidence>
<keyword evidence="5" id="KW-0503">Monooxygenase</keyword>
<comment type="cofactor">
    <cofactor evidence="1 4">
        <name>heme</name>
        <dbReference type="ChEBI" id="CHEBI:30413"/>
    </cofactor>
</comment>
<feature type="transmembrane region" description="Helical" evidence="6">
    <location>
        <begin position="16"/>
        <end position="36"/>
    </location>
</feature>
<evidence type="ECO:0000313" key="8">
    <source>
        <dbReference type="Proteomes" id="UP000799444"/>
    </source>
</evidence>
<dbReference type="InterPro" id="IPR050121">
    <property type="entry name" value="Cytochrome_P450_monoxygenase"/>
</dbReference>
<evidence type="ECO:0000256" key="4">
    <source>
        <dbReference type="PIRSR" id="PIRSR602401-1"/>
    </source>
</evidence>
<dbReference type="GO" id="GO:0020037">
    <property type="term" value="F:heme binding"/>
    <property type="evidence" value="ECO:0007669"/>
    <property type="project" value="InterPro"/>
</dbReference>
<dbReference type="GO" id="GO:0005506">
    <property type="term" value="F:iron ion binding"/>
    <property type="evidence" value="ECO:0007669"/>
    <property type="project" value="InterPro"/>
</dbReference>
<feature type="transmembrane region" description="Helical" evidence="6">
    <location>
        <begin position="48"/>
        <end position="67"/>
    </location>
</feature>
<keyword evidence="4 5" id="KW-0349">Heme</keyword>
<keyword evidence="6" id="KW-1133">Transmembrane helix</keyword>
<dbReference type="InterPro" id="IPR036396">
    <property type="entry name" value="Cyt_P450_sf"/>
</dbReference>
<gene>
    <name evidence="7" type="ORF">EJ04DRAFT_598557</name>
</gene>
<dbReference type="PRINTS" id="PR00385">
    <property type="entry name" value="P450"/>
</dbReference>
<dbReference type="InterPro" id="IPR017972">
    <property type="entry name" value="Cyt_P450_CS"/>
</dbReference>
<evidence type="ECO:0000256" key="6">
    <source>
        <dbReference type="SAM" id="Phobius"/>
    </source>
</evidence>
<feature type="transmembrane region" description="Helical" evidence="6">
    <location>
        <begin position="79"/>
        <end position="99"/>
    </location>
</feature>
<dbReference type="EMBL" id="ML996128">
    <property type="protein sequence ID" value="KAF2736158.1"/>
    <property type="molecule type" value="Genomic_DNA"/>
</dbReference>
<keyword evidence="2 4" id="KW-0479">Metal-binding</keyword>
<evidence type="ECO:0000256" key="5">
    <source>
        <dbReference type="RuleBase" id="RU000461"/>
    </source>
</evidence>
<keyword evidence="6" id="KW-0812">Transmembrane</keyword>
<accession>A0A9P4QYC2</accession>
<dbReference type="PROSITE" id="PS00086">
    <property type="entry name" value="CYTOCHROME_P450"/>
    <property type="match status" value="1"/>
</dbReference>
<dbReference type="InterPro" id="IPR002401">
    <property type="entry name" value="Cyt_P450_E_grp-I"/>
</dbReference>
<keyword evidence="3 4" id="KW-0408">Iron</keyword>
<protein>
    <submittedName>
        <fullName evidence="7">Cytochrome P450</fullName>
    </submittedName>
</protein>
<sequence>MERDGSSLHDAAHADALHTAGAAALLGTLFHLSVAIRDEEFERIMLPFIGLACAVFSGTVCAFAAFGQLGIVQALLKTVLVATGFNTGLFLSIGAYRLFFHRLRKFPGPFAAKLTKFHAVYRAAKTLQLHREREALHEQYGDVVRVGPREVSILRKSALPLIYGPMTDCRKSSWYGQAGHDTSRASLHMERDRKSHRMRRRAWDRAFSTKALLSYEARIATLADTLVKQIQKTNGQPVNSTEWAMFYSFDVMGALAFQDDFGQMKSGVENSSIKGIHDTMSLIGVLGNAPWSLVLAGCLPESTSGFANFFKVCAAQLKEKEKTFKPDEMPQDILSWLLKATNERDATAPPTRKALEDDVRFMIVAGSETSATSVAYELYFLAKHPEIQEKLRAELLKAVPGGVSNWTYDKVKEISYLDDFINETLRLKPPVPLGIQRETSEKGLRIDDDIYIPPRTTVMIPLQAIQKDPRYWPQAEEFIPERWGERKAEMGTDGAPFFAFGLGPHLCAGKHMAYMSMRIALSKLVMEFDVKFAPGEDGIAFYTQESETFSTLVPPLQLKFTPLK</sequence>
<name>A0A9P4QYC2_9PLEO</name>
<dbReference type="SUPFAM" id="SSF48264">
    <property type="entry name" value="Cytochrome P450"/>
    <property type="match status" value="1"/>
</dbReference>
<dbReference type="CDD" id="cd11061">
    <property type="entry name" value="CYP67-like"/>
    <property type="match status" value="1"/>
</dbReference>
<organism evidence="7 8">
    <name type="scientific">Polyplosphaeria fusca</name>
    <dbReference type="NCBI Taxonomy" id="682080"/>
    <lineage>
        <taxon>Eukaryota</taxon>
        <taxon>Fungi</taxon>
        <taxon>Dikarya</taxon>
        <taxon>Ascomycota</taxon>
        <taxon>Pezizomycotina</taxon>
        <taxon>Dothideomycetes</taxon>
        <taxon>Pleosporomycetidae</taxon>
        <taxon>Pleosporales</taxon>
        <taxon>Tetraplosphaeriaceae</taxon>
        <taxon>Polyplosphaeria</taxon>
    </lineage>
</organism>
<dbReference type="PANTHER" id="PTHR24305:SF78">
    <property type="entry name" value="P450, PUTATIVE (EUROFUNG)-RELATED"/>
    <property type="match status" value="1"/>
</dbReference>
<evidence type="ECO:0000256" key="3">
    <source>
        <dbReference type="ARBA" id="ARBA00023004"/>
    </source>
</evidence>
<dbReference type="PRINTS" id="PR00463">
    <property type="entry name" value="EP450I"/>
</dbReference>
<dbReference type="Pfam" id="PF00067">
    <property type="entry name" value="p450"/>
    <property type="match status" value="1"/>
</dbReference>
<dbReference type="Proteomes" id="UP000799444">
    <property type="component" value="Unassembled WGS sequence"/>
</dbReference>
<comment type="similarity">
    <text evidence="5">Belongs to the cytochrome P450 family.</text>
</comment>
<proteinExistence type="inferred from homology"/>
<dbReference type="Gene3D" id="1.10.630.10">
    <property type="entry name" value="Cytochrome P450"/>
    <property type="match status" value="1"/>
</dbReference>
<reference evidence="7" key="1">
    <citation type="journal article" date="2020" name="Stud. Mycol.">
        <title>101 Dothideomycetes genomes: a test case for predicting lifestyles and emergence of pathogens.</title>
        <authorList>
            <person name="Haridas S."/>
            <person name="Albert R."/>
            <person name="Binder M."/>
            <person name="Bloem J."/>
            <person name="Labutti K."/>
            <person name="Salamov A."/>
            <person name="Andreopoulos B."/>
            <person name="Baker S."/>
            <person name="Barry K."/>
            <person name="Bills G."/>
            <person name="Bluhm B."/>
            <person name="Cannon C."/>
            <person name="Castanera R."/>
            <person name="Culley D."/>
            <person name="Daum C."/>
            <person name="Ezra D."/>
            <person name="Gonzalez J."/>
            <person name="Henrissat B."/>
            <person name="Kuo A."/>
            <person name="Liang C."/>
            <person name="Lipzen A."/>
            <person name="Lutzoni F."/>
            <person name="Magnuson J."/>
            <person name="Mondo S."/>
            <person name="Nolan M."/>
            <person name="Ohm R."/>
            <person name="Pangilinan J."/>
            <person name="Park H.-J."/>
            <person name="Ramirez L."/>
            <person name="Alfaro M."/>
            <person name="Sun H."/>
            <person name="Tritt A."/>
            <person name="Yoshinaga Y."/>
            <person name="Zwiers L.-H."/>
            <person name="Turgeon B."/>
            <person name="Goodwin S."/>
            <person name="Spatafora J."/>
            <person name="Crous P."/>
            <person name="Grigoriev I."/>
        </authorList>
    </citation>
    <scope>NUCLEOTIDE SEQUENCE</scope>
    <source>
        <strain evidence="7">CBS 125425</strain>
    </source>
</reference>
<dbReference type="PANTHER" id="PTHR24305">
    <property type="entry name" value="CYTOCHROME P450"/>
    <property type="match status" value="1"/>
</dbReference>
<dbReference type="GO" id="GO:0016705">
    <property type="term" value="F:oxidoreductase activity, acting on paired donors, with incorporation or reduction of molecular oxygen"/>
    <property type="evidence" value="ECO:0007669"/>
    <property type="project" value="InterPro"/>
</dbReference>
<dbReference type="GO" id="GO:0004497">
    <property type="term" value="F:monooxygenase activity"/>
    <property type="evidence" value="ECO:0007669"/>
    <property type="project" value="UniProtKB-KW"/>
</dbReference>
<keyword evidence="8" id="KW-1185">Reference proteome</keyword>
<feature type="binding site" description="axial binding residue" evidence="4">
    <location>
        <position position="507"/>
    </location>
    <ligand>
        <name>heme</name>
        <dbReference type="ChEBI" id="CHEBI:30413"/>
    </ligand>
    <ligandPart>
        <name>Fe</name>
        <dbReference type="ChEBI" id="CHEBI:18248"/>
    </ligandPart>
</feature>